<proteinExistence type="inferred from homology"/>
<dbReference type="CDD" id="cd05233">
    <property type="entry name" value="SDR_c"/>
    <property type="match status" value="1"/>
</dbReference>
<keyword evidence="5" id="KW-1185">Reference proteome</keyword>
<dbReference type="InParanoid" id="A0A3N0V1A2"/>
<accession>A0A3N0V1A2</accession>
<evidence type="ECO:0000313" key="5">
    <source>
        <dbReference type="Proteomes" id="UP000282106"/>
    </source>
</evidence>
<dbReference type="PRINTS" id="PR00081">
    <property type="entry name" value="GDHRDH"/>
</dbReference>
<sequence length="254" mass="26655">MNSSPASRPLLLLTGARGGIGAAVLARAREAGWRVAAVSRRPPEGQAAQACADYLPVMADVGTAAGAEAAFTAAREHFGEPPDRLCHAVGNVRLGAIERCSEEQWRQVMAANLDSAFFSLQAYARARADRPGGAALLFSSVAARMGTPNHAAVAAAKAGVEGLVRALAADWAPRGWRVNALALGLTETPMTEAFTRGDRSRQSLSLQYPLGRLGQPSEVARWALSLLDSEGWVTGQVLSVDGGFSAVRPLLRLS</sequence>
<dbReference type="Pfam" id="PF13561">
    <property type="entry name" value="adh_short_C2"/>
    <property type="match status" value="1"/>
</dbReference>
<evidence type="ECO:0000256" key="2">
    <source>
        <dbReference type="ARBA" id="ARBA00023002"/>
    </source>
</evidence>
<evidence type="ECO:0000313" key="4">
    <source>
        <dbReference type="EMBL" id="ROH86493.1"/>
    </source>
</evidence>
<dbReference type="GO" id="GO:0048038">
    <property type="term" value="F:quinone binding"/>
    <property type="evidence" value="ECO:0007669"/>
    <property type="project" value="TreeGrafter"/>
</dbReference>
<dbReference type="GO" id="GO:0006633">
    <property type="term" value="P:fatty acid biosynthetic process"/>
    <property type="evidence" value="ECO:0007669"/>
    <property type="project" value="TreeGrafter"/>
</dbReference>
<dbReference type="InterPro" id="IPR057326">
    <property type="entry name" value="KR_dom"/>
</dbReference>
<comment type="similarity">
    <text evidence="1">Belongs to the short-chain dehydrogenases/reductases (SDR) family.</text>
</comment>
<dbReference type="EMBL" id="RJVO01000009">
    <property type="protein sequence ID" value="ROH86493.1"/>
    <property type="molecule type" value="Genomic_DNA"/>
</dbReference>
<dbReference type="Gene3D" id="3.40.50.720">
    <property type="entry name" value="NAD(P)-binding Rossmann-like Domain"/>
    <property type="match status" value="1"/>
</dbReference>
<dbReference type="AlphaFoldDB" id="A0A3N0V1A2"/>
<gene>
    <name evidence="4" type="ORF">ED208_15785</name>
</gene>
<protein>
    <submittedName>
        <fullName evidence="4">SDR family oxidoreductase</fullName>
    </submittedName>
</protein>
<dbReference type="RefSeq" id="WP_123212888.1">
    <property type="nucleotide sequence ID" value="NZ_RJVO01000009.1"/>
</dbReference>
<comment type="caution">
    <text evidence="4">The sequence shown here is derived from an EMBL/GenBank/DDBJ whole genome shotgun (WGS) entry which is preliminary data.</text>
</comment>
<organism evidence="4 5">
    <name type="scientific">Stagnimonas aquatica</name>
    <dbReference type="NCBI Taxonomy" id="2689987"/>
    <lineage>
        <taxon>Bacteria</taxon>
        <taxon>Pseudomonadati</taxon>
        <taxon>Pseudomonadota</taxon>
        <taxon>Gammaproteobacteria</taxon>
        <taxon>Nevskiales</taxon>
        <taxon>Nevskiaceae</taxon>
        <taxon>Stagnimonas</taxon>
    </lineage>
</organism>
<dbReference type="PANTHER" id="PTHR42760">
    <property type="entry name" value="SHORT-CHAIN DEHYDROGENASES/REDUCTASES FAMILY MEMBER"/>
    <property type="match status" value="1"/>
</dbReference>
<evidence type="ECO:0000256" key="1">
    <source>
        <dbReference type="ARBA" id="ARBA00006484"/>
    </source>
</evidence>
<evidence type="ECO:0000259" key="3">
    <source>
        <dbReference type="SMART" id="SM00822"/>
    </source>
</evidence>
<dbReference type="GO" id="GO:0016616">
    <property type="term" value="F:oxidoreductase activity, acting on the CH-OH group of donors, NAD or NADP as acceptor"/>
    <property type="evidence" value="ECO:0007669"/>
    <property type="project" value="UniProtKB-ARBA"/>
</dbReference>
<name>A0A3N0V1A2_9GAMM</name>
<dbReference type="InterPro" id="IPR002347">
    <property type="entry name" value="SDR_fam"/>
</dbReference>
<dbReference type="SUPFAM" id="SSF51735">
    <property type="entry name" value="NAD(P)-binding Rossmann-fold domains"/>
    <property type="match status" value="1"/>
</dbReference>
<dbReference type="SMART" id="SM00822">
    <property type="entry name" value="PKS_KR"/>
    <property type="match status" value="1"/>
</dbReference>
<dbReference type="Proteomes" id="UP000282106">
    <property type="component" value="Unassembled WGS sequence"/>
</dbReference>
<reference evidence="4 5" key="1">
    <citation type="submission" date="2018-10" db="EMBL/GenBank/DDBJ databases">
        <authorList>
            <person name="Chen W.-M."/>
        </authorList>
    </citation>
    <scope>NUCLEOTIDE SEQUENCE [LARGE SCALE GENOMIC DNA]</scope>
    <source>
        <strain evidence="4 5">THS-13</strain>
    </source>
</reference>
<dbReference type="PANTHER" id="PTHR42760:SF133">
    <property type="entry name" value="3-OXOACYL-[ACYL-CARRIER-PROTEIN] REDUCTASE"/>
    <property type="match status" value="1"/>
</dbReference>
<feature type="domain" description="Ketoreductase" evidence="3">
    <location>
        <begin position="9"/>
        <end position="192"/>
    </location>
</feature>
<dbReference type="InterPro" id="IPR036291">
    <property type="entry name" value="NAD(P)-bd_dom_sf"/>
</dbReference>
<keyword evidence="2" id="KW-0560">Oxidoreductase</keyword>